<organism evidence="1 2">
    <name type="scientific">Lampropedia aestuarii</name>
    <dbReference type="NCBI Taxonomy" id="2562762"/>
    <lineage>
        <taxon>Bacteria</taxon>
        <taxon>Pseudomonadati</taxon>
        <taxon>Pseudomonadota</taxon>
        <taxon>Betaproteobacteria</taxon>
        <taxon>Burkholderiales</taxon>
        <taxon>Comamonadaceae</taxon>
        <taxon>Lampropedia</taxon>
    </lineage>
</organism>
<dbReference type="EMBL" id="SSWX01000011">
    <property type="protein sequence ID" value="THJ33247.1"/>
    <property type="molecule type" value="Genomic_DNA"/>
</dbReference>
<dbReference type="AlphaFoldDB" id="A0A4S5BL40"/>
<gene>
    <name evidence="1" type="ORF">E8K88_09995</name>
</gene>
<keyword evidence="2" id="KW-1185">Reference proteome</keyword>
<sequence>MQLHNTWVVARTEAGDCVSVECQTTRMQRVDGSVETVLRYRYDNSHALRTGNALLVLATGQQLQLCEEAANQP</sequence>
<reference evidence="1 2" key="1">
    <citation type="submission" date="2019-04" db="EMBL/GenBank/DDBJ databases">
        <title>Lampropedia sp YIM MLB12 draf genome.</title>
        <authorList>
            <person name="Wang Y.-X."/>
        </authorList>
    </citation>
    <scope>NUCLEOTIDE SEQUENCE [LARGE SCALE GENOMIC DNA]</scope>
    <source>
        <strain evidence="1 2">YIM MLB12</strain>
    </source>
</reference>
<comment type="caution">
    <text evidence="1">The sequence shown here is derived from an EMBL/GenBank/DDBJ whole genome shotgun (WGS) entry which is preliminary data.</text>
</comment>
<dbReference type="Proteomes" id="UP000306236">
    <property type="component" value="Unassembled WGS sequence"/>
</dbReference>
<accession>A0A4S5BL40</accession>
<name>A0A4S5BL40_9BURK</name>
<proteinExistence type="predicted"/>
<evidence type="ECO:0000313" key="1">
    <source>
        <dbReference type="EMBL" id="THJ33247.1"/>
    </source>
</evidence>
<protein>
    <submittedName>
        <fullName evidence="1">Uncharacterized protein</fullName>
    </submittedName>
</protein>
<evidence type="ECO:0000313" key="2">
    <source>
        <dbReference type="Proteomes" id="UP000306236"/>
    </source>
</evidence>